<name>A0A2G6E4E2_9BACT</name>
<accession>A0A2G6E4E2</accession>
<dbReference type="PROSITE" id="PS51257">
    <property type="entry name" value="PROKAR_LIPOPROTEIN"/>
    <property type="match status" value="1"/>
</dbReference>
<dbReference type="InterPro" id="IPR022441">
    <property type="entry name" value="Para_beta_helix_rpt-2"/>
</dbReference>
<dbReference type="Gene3D" id="2.160.20.10">
    <property type="entry name" value="Single-stranded right-handed beta-helix, Pectin lyase-like"/>
    <property type="match status" value="1"/>
</dbReference>
<dbReference type="InterPro" id="IPR039448">
    <property type="entry name" value="Beta_helix"/>
</dbReference>
<organism evidence="3 4">
    <name type="scientific">candidate division KSB3 bacterium</name>
    <dbReference type="NCBI Taxonomy" id="2044937"/>
    <lineage>
        <taxon>Bacteria</taxon>
        <taxon>candidate division KSB3</taxon>
    </lineage>
</organism>
<dbReference type="Pfam" id="PF13229">
    <property type="entry name" value="Beta_helix"/>
    <property type="match status" value="1"/>
</dbReference>
<dbReference type="PANTHER" id="PTHR22990:SF15">
    <property type="entry name" value="F-BOX ONLY PROTEIN 10"/>
    <property type="match status" value="1"/>
</dbReference>
<protein>
    <recommendedName>
        <fullName evidence="2">Right handed beta helix domain-containing protein</fullName>
    </recommendedName>
</protein>
<dbReference type="NCBIfam" id="TIGR03804">
    <property type="entry name" value="para_beta_helix"/>
    <property type="match status" value="1"/>
</dbReference>
<dbReference type="SUPFAM" id="SSF51126">
    <property type="entry name" value="Pectin lyase-like"/>
    <property type="match status" value="1"/>
</dbReference>
<evidence type="ECO:0000313" key="3">
    <source>
        <dbReference type="EMBL" id="PID56621.1"/>
    </source>
</evidence>
<evidence type="ECO:0000256" key="1">
    <source>
        <dbReference type="ARBA" id="ARBA00022737"/>
    </source>
</evidence>
<dbReference type="PANTHER" id="PTHR22990">
    <property type="entry name" value="F-BOX ONLY PROTEIN"/>
    <property type="match status" value="1"/>
</dbReference>
<dbReference type="AlphaFoldDB" id="A0A2G6E4E2"/>
<evidence type="ECO:0000259" key="2">
    <source>
        <dbReference type="Pfam" id="PF13229"/>
    </source>
</evidence>
<evidence type="ECO:0000313" key="4">
    <source>
        <dbReference type="Proteomes" id="UP000229740"/>
    </source>
</evidence>
<comment type="caution">
    <text evidence="3">The sequence shown here is derived from an EMBL/GenBank/DDBJ whole genome shotgun (WGS) entry which is preliminary data.</text>
</comment>
<dbReference type="Proteomes" id="UP000229740">
    <property type="component" value="Unassembled WGS sequence"/>
</dbReference>
<dbReference type="InterPro" id="IPR051550">
    <property type="entry name" value="SCF-Subunits/Alg-Epimerases"/>
</dbReference>
<dbReference type="EMBL" id="PDPS01000032">
    <property type="protein sequence ID" value="PID56621.1"/>
    <property type="molecule type" value="Genomic_DNA"/>
</dbReference>
<dbReference type="InterPro" id="IPR012334">
    <property type="entry name" value="Pectin_lyas_fold"/>
</dbReference>
<feature type="domain" description="Right handed beta helix" evidence="2">
    <location>
        <begin position="100"/>
        <end position="247"/>
    </location>
</feature>
<proteinExistence type="predicted"/>
<reference evidence="3 4" key="1">
    <citation type="submission" date="2017-10" db="EMBL/GenBank/DDBJ databases">
        <title>Novel microbial diversity and functional potential in the marine mammal oral microbiome.</title>
        <authorList>
            <person name="Dudek N.K."/>
            <person name="Sun C.L."/>
            <person name="Burstein D."/>
            <person name="Kantor R.S."/>
            <person name="Aliaga Goltsman D.S."/>
            <person name="Bik E.M."/>
            <person name="Thomas B.C."/>
            <person name="Banfield J.F."/>
            <person name="Relman D.A."/>
        </authorList>
    </citation>
    <scope>NUCLEOTIDE SEQUENCE [LARGE SCALE GENOMIC DNA]</scope>
    <source>
        <strain evidence="3">DOLZORAL124_49_17</strain>
    </source>
</reference>
<dbReference type="InterPro" id="IPR011050">
    <property type="entry name" value="Pectin_lyase_fold/virulence"/>
</dbReference>
<sequence length="285" mass="30404">MTTRVMIVVCFIGIFLSGCGKDKQEPSPGYTLPDPTVRESRTLYVPSDYRTIQHAVDAAVSGDFIRIAAGAFHEDVQIKHKALSLRGAGPGQTVIQGLLSIENSSEASVEALTIQGGGIDIKDSTARISGNEILNSPGPGIHLESCADSIISDNDISYNLKEGILSNESNGVIGSNHIKHNGTDGIVVNNASPTLQVNYVSENQRDGISIRAFSHYTAPLLIQNRVMNNGSGGNYDIICYGPNSNPTGTGNLFSRCLNCAECHALDDLASYERGFPSKASFMSRP</sequence>
<gene>
    <name evidence="3" type="ORF">CSB45_10325</name>
</gene>
<keyword evidence="1" id="KW-0677">Repeat</keyword>